<sequence>MPVSTFSSDTSAVRAGGGRSNILERWSSTRERILEDERRQSVSEIVEMDGTGLHERSDWPMREASPPAVKMKLTNGDVESARNGDWKEGNHHITDVTAGALPDGDWEADDVSEETDVESSSGGQEIRDSLFTNGSTKQKSRYNVEEVITPEEHSTETQLEQRRGEVSPRGSEQSSPQSRPSPAEAAPAPAIAAPAGLAAADVVDNLESQDRPGPLDGRHEERSTSSVGSHSTEFETYDPGEERDLATPIPQHWQGATPEHEQREWSGSGSPRASPQTNGRATPTSYHARQSSSQTTPTNGNAHARQNSMMKGTPPSTHSRRSSTYNPYNTTQIPFNKDRVRYSWQSMADDEPNRPRIHIIKLISNTATASAGFPQGEAFGFSLSSGGRRIAAYNSARLFVLQTAALPVGISQDYALKRRPLAVEIVDDGNTLAILADSHTVNIYDLSHHRLRRSRTVKLDFPTSTIALAPMGGLLAVAYEGGVEVFSLSSNALPTDRRAVRSQKMDKLSFSADGSTLLGTTTRINVSSTVVINVPVFASSPHDVPTHDELKEAWCSDLLHPENIRNSSHAVFMRENRTTCNERLYAWNGVADTFGILNTTDMQYGNIDFPVVISPPLSTCGGLGAAIHSCPAIDEHGDTIAMIVNDRTIRLYIIPHKAEEGETVVEAHSIDHELDEGYGCPFSEVKWVYSHASLPAPLSNQTQVQGRLIVTSPGGVVEMDQFEEESVQDIEGGRIILFDFDPQFAGQPGQTFSLTLGKSPPQTLEEAEFDVADEVALVRRRTVNQSKGGGLSQRPVTLGRAALSSASSRGGSRSTAAGSQQPRRPGSVLSLRSDAGQSLPDLPENGEAGESLAGETFEEPFQNGAPRSQVSLQRAASNAQRHRFQTLEERTQARVSSDSNGGFLPLPEYTEEPNAPLPSRFRAMAGLDAPLQAQLRPAIVTRSNGTERNAPVAVPMTAPPAVGESFSADRAFAAAMAASPRSQSGAQAAAVPRNLQRAYSNAVPLAGAGPAPSLIGDWENVRPVAADVNGHVPTPTSPTSGSLMTPIQQVRPLSFLQDSEQTPISPASTIRPPSAPTQDISPPPQQTRYSTSLLPPPGSSQPSNGIPPGPARPAQPNHQHNNPFAIPHSLPPHVAAFRSAALAQHNSQSQRGAHSHSASLFPASQSSDQIPHRSPPPQPGSVGHPITAWHPPAPSGHVRSGSGGQRSAVTSLGRGTGRKKSVFRRRKKDGLGGVGEGVDGDDGKSMAGRSVRTWVTGRTGRLGRKGDGEKGCVVM</sequence>
<feature type="compositionally biased region" description="Pro residues" evidence="1">
    <location>
        <begin position="1094"/>
        <end position="1113"/>
    </location>
</feature>
<dbReference type="EMBL" id="NAJO01000002">
    <property type="protein sequence ID" value="OQO14322.1"/>
    <property type="molecule type" value="Genomic_DNA"/>
</dbReference>
<dbReference type="InterPro" id="IPR015943">
    <property type="entry name" value="WD40/YVTN_repeat-like_dom_sf"/>
</dbReference>
<comment type="caution">
    <text evidence="3">The sequence shown here is derived from an EMBL/GenBank/DDBJ whole genome shotgun (WGS) entry which is preliminary data.</text>
</comment>
<dbReference type="OrthoDB" id="3925024at2759"/>
<feature type="compositionally biased region" description="Low complexity" evidence="1">
    <location>
        <begin position="797"/>
        <end position="819"/>
    </location>
</feature>
<feature type="compositionally biased region" description="Basic and acidic residues" evidence="1">
    <location>
        <begin position="1264"/>
        <end position="1275"/>
    </location>
</feature>
<feature type="compositionally biased region" description="Polar residues" evidence="1">
    <location>
        <begin position="1"/>
        <end position="11"/>
    </location>
</feature>
<evidence type="ECO:0000259" key="2">
    <source>
        <dbReference type="Pfam" id="PF23749"/>
    </source>
</evidence>
<evidence type="ECO:0000313" key="3">
    <source>
        <dbReference type="EMBL" id="OQO14322.1"/>
    </source>
</evidence>
<feature type="compositionally biased region" description="Basic and acidic residues" evidence="1">
    <location>
        <begin position="79"/>
        <end position="94"/>
    </location>
</feature>
<dbReference type="Proteomes" id="UP000192596">
    <property type="component" value="Unassembled WGS sequence"/>
</dbReference>
<feature type="region of interest" description="Disordered" evidence="1">
    <location>
        <begin position="1142"/>
        <end position="1275"/>
    </location>
</feature>
<feature type="region of interest" description="Disordered" evidence="1">
    <location>
        <begin position="1"/>
        <end position="20"/>
    </location>
</feature>
<feature type="compositionally biased region" description="Polar residues" evidence="1">
    <location>
        <begin position="265"/>
        <end position="310"/>
    </location>
</feature>
<feature type="domain" description="DUF7165" evidence="2">
    <location>
        <begin position="355"/>
        <end position="662"/>
    </location>
</feature>
<dbReference type="STRING" id="1507870.A0A1V8TT22"/>
<protein>
    <recommendedName>
        <fullName evidence="2">DUF7165 domain-containing protein</fullName>
    </recommendedName>
</protein>
<gene>
    <name evidence="3" type="ORF">B0A48_01198</name>
</gene>
<organism evidence="3 4">
    <name type="scientific">Cryoendolithus antarcticus</name>
    <dbReference type="NCBI Taxonomy" id="1507870"/>
    <lineage>
        <taxon>Eukaryota</taxon>
        <taxon>Fungi</taxon>
        <taxon>Dikarya</taxon>
        <taxon>Ascomycota</taxon>
        <taxon>Pezizomycotina</taxon>
        <taxon>Dothideomycetes</taxon>
        <taxon>Dothideomycetidae</taxon>
        <taxon>Cladosporiales</taxon>
        <taxon>Cladosporiaceae</taxon>
        <taxon>Cryoendolithus</taxon>
    </lineage>
</organism>
<proteinExistence type="predicted"/>
<feature type="compositionally biased region" description="Basic residues" evidence="1">
    <location>
        <begin position="1216"/>
        <end position="1228"/>
    </location>
</feature>
<feature type="domain" description="DUF7165" evidence="2">
    <location>
        <begin position="683"/>
        <end position="766"/>
    </location>
</feature>
<feature type="region of interest" description="Disordered" evidence="1">
    <location>
        <begin position="1057"/>
        <end position="1130"/>
    </location>
</feature>
<feature type="compositionally biased region" description="Polar residues" evidence="1">
    <location>
        <begin position="1144"/>
        <end position="1169"/>
    </location>
</feature>
<evidence type="ECO:0000256" key="1">
    <source>
        <dbReference type="SAM" id="MobiDB-lite"/>
    </source>
</evidence>
<feature type="compositionally biased region" description="Acidic residues" evidence="1">
    <location>
        <begin position="104"/>
        <end position="117"/>
    </location>
</feature>
<name>A0A1V8TT22_9PEZI</name>
<feature type="region of interest" description="Disordered" evidence="1">
    <location>
        <begin position="784"/>
        <end position="911"/>
    </location>
</feature>
<dbReference type="SUPFAM" id="SSF82171">
    <property type="entry name" value="DPP6 N-terminal domain-like"/>
    <property type="match status" value="1"/>
</dbReference>
<dbReference type="InterPro" id="IPR055589">
    <property type="entry name" value="DUF7165"/>
</dbReference>
<feature type="compositionally biased region" description="Basic and acidic residues" evidence="1">
    <location>
        <begin position="52"/>
        <end position="61"/>
    </location>
</feature>
<feature type="compositionally biased region" description="Low complexity" evidence="1">
    <location>
        <begin position="167"/>
        <end position="200"/>
    </location>
</feature>
<feature type="compositionally biased region" description="Basic and acidic residues" evidence="1">
    <location>
        <begin position="150"/>
        <end position="166"/>
    </location>
</feature>
<dbReference type="Gene3D" id="2.130.10.10">
    <property type="entry name" value="YVTN repeat-like/Quinoprotein amine dehydrogenase"/>
    <property type="match status" value="1"/>
</dbReference>
<feature type="compositionally biased region" description="Polar residues" evidence="1">
    <location>
        <begin position="865"/>
        <end position="879"/>
    </location>
</feature>
<feature type="region of interest" description="Disordered" evidence="1">
    <location>
        <begin position="48"/>
        <end position="332"/>
    </location>
</feature>
<keyword evidence="4" id="KW-1185">Reference proteome</keyword>
<reference evidence="4" key="1">
    <citation type="submission" date="2017-03" db="EMBL/GenBank/DDBJ databases">
        <title>Genomes of endolithic fungi from Antarctica.</title>
        <authorList>
            <person name="Coleine C."/>
            <person name="Masonjones S."/>
            <person name="Stajich J.E."/>
        </authorList>
    </citation>
    <scope>NUCLEOTIDE SEQUENCE [LARGE SCALE GENOMIC DNA]</scope>
    <source>
        <strain evidence="4">CCFEE 5527</strain>
    </source>
</reference>
<dbReference type="AlphaFoldDB" id="A0A1V8TT22"/>
<accession>A0A1V8TT22</accession>
<evidence type="ECO:0000313" key="4">
    <source>
        <dbReference type="Proteomes" id="UP000192596"/>
    </source>
</evidence>
<feature type="compositionally biased region" description="Polar residues" evidence="1">
    <location>
        <begin position="1076"/>
        <end position="1093"/>
    </location>
</feature>
<dbReference type="InParanoid" id="A0A1V8TT22"/>
<feature type="compositionally biased region" description="Polar residues" evidence="1">
    <location>
        <begin position="1057"/>
        <end position="1068"/>
    </location>
</feature>
<dbReference type="Pfam" id="PF23749">
    <property type="entry name" value="DUF7165"/>
    <property type="match status" value="2"/>
</dbReference>